<dbReference type="OrthoDB" id="7909136at2"/>
<proteinExistence type="predicted"/>
<dbReference type="EMBL" id="BJZT01000044">
    <property type="protein sequence ID" value="GEP01515.1"/>
    <property type="molecule type" value="Genomic_DNA"/>
</dbReference>
<evidence type="ECO:0000256" key="1">
    <source>
        <dbReference type="SAM" id="MobiDB-lite"/>
    </source>
</evidence>
<organism evidence="2 3">
    <name type="scientific">Methylobacterium haplocladii</name>
    <dbReference type="NCBI Taxonomy" id="1176176"/>
    <lineage>
        <taxon>Bacteria</taxon>
        <taxon>Pseudomonadati</taxon>
        <taxon>Pseudomonadota</taxon>
        <taxon>Alphaproteobacteria</taxon>
        <taxon>Hyphomicrobiales</taxon>
        <taxon>Methylobacteriaceae</taxon>
        <taxon>Methylobacterium</taxon>
    </lineage>
</organism>
<accession>A0A512IUX9</accession>
<sequence length="216" mass="23562">MSPQSVSAAENDAHASRPTERPGFRSGKTIGAISYPQRWHRDLLIQATLDPAVAAIEQATSSQRGQDPFEVFVWFGGQRRRLIAVREASDFTMPCATDTMVLARSFVLSEPRCSTARGIWACRNTPVSHGDRFRILGLLDQHSSGLPLRRLMECVRSETAESVDIVLAVICAGQAEVEIRSPLSPDITVRLRRGQSRPLPASAAAANPQNSISISV</sequence>
<comment type="caution">
    <text evidence="2">The sequence shown here is derived from an EMBL/GenBank/DDBJ whole genome shotgun (WGS) entry which is preliminary data.</text>
</comment>
<dbReference type="RefSeq" id="WP_147081902.1">
    <property type="nucleotide sequence ID" value="NZ_BJZT01000044.1"/>
</dbReference>
<evidence type="ECO:0000313" key="3">
    <source>
        <dbReference type="Proteomes" id="UP000321258"/>
    </source>
</evidence>
<dbReference type="Proteomes" id="UP000321258">
    <property type="component" value="Unassembled WGS sequence"/>
</dbReference>
<reference evidence="2 3" key="1">
    <citation type="submission" date="2019-07" db="EMBL/GenBank/DDBJ databases">
        <title>Whole genome shotgun sequence of Methylobacterium haplocladii NBRC 107714.</title>
        <authorList>
            <person name="Hosoyama A."/>
            <person name="Uohara A."/>
            <person name="Ohji S."/>
            <person name="Ichikawa N."/>
        </authorList>
    </citation>
    <scope>NUCLEOTIDE SEQUENCE [LARGE SCALE GENOMIC DNA]</scope>
    <source>
        <strain evidence="2 3">NBRC 107714</strain>
    </source>
</reference>
<dbReference type="AlphaFoldDB" id="A0A512IUX9"/>
<protein>
    <submittedName>
        <fullName evidence="2">Uncharacterized protein</fullName>
    </submittedName>
</protein>
<gene>
    <name evidence="2" type="ORF">MHA02_39020</name>
</gene>
<name>A0A512IUX9_9HYPH</name>
<keyword evidence="3" id="KW-1185">Reference proteome</keyword>
<feature type="compositionally biased region" description="Basic and acidic residues" evidence="1">
    <location>
        <begin position="11"/>
        <end position="23"/>
    </location>
</feature>
<evidence type="ECO:0000313" key="2">
    <source>
        <dbReference type="EMBL" id="GEP01515.1"/>
    </source>
</evidence>
<feature type="region of interest" description="Disordered" evidence="1">
    <location>
        <begin position="1"/>
        <end position="29"/>
    </location>
</feature>